<gene>
    <name evidence="2" type="ORF">PoB_006695400</name>
</gene>
<dbReference type="AlphaFoldDB" id="A0AAV4D896"/>
<keyword evidence="1" id="KW-0812">Transmembrane</keyword>
<organism evidence="2 3">
    <name type="scientific">Plakobranchus ocellatus</name>
    <dbReference type="NCBI Taxonomy" id="259542"/>
    <lineage>
        <taxon>Eukaryota</taxon>
        <taxon>Metazoa</taxon>
        <taxon>Spiralia</taxon>
        <taxon>Lophotrochozoa</taxon>
        <taxon>Mollusca</taxon>
        <taxon>Gastropoda</taxon>
        <taxon>Heterobranchia</taxon>
        <taxon>Euthyneura</taxon>
        <taxon>Panpulmonata</taxon>
        <taxon>Sacoglossa</taxon>
        <taxon>Placobranchoidea</taxon>
        <taxon>Plakobranchidae</taxon>
        <taxon>Plakobranchus</taxon>
    </lineage>
</organism>
<comment type="caution">
    <text evidence="2">The sequence shown here is derived from an EMBL/GenBank/DDBJ whole genome shotgun (WGS) entry which is preliminary data.</text>
</comment>
<evidence type="ECO:0000313" key="3">
    <source>
        <dbReference type="Proteomes" id="UP000735302"/>
    </source>
</evidence>
<evidence type="ECO:0000313" key="2">
    <source>
        <dbReference type="EMBL" id="GFO40449.1"/>
    </source>
</evidence>
<dbReference type="Proteomes" id="UP000735302">
    <property type="component" value="Unassembled WGS sequence"/>
</dbReference>
<keyword evidence="1" id="KW-0472">Membrane</keyword>
<proteinExistence type="predicted"/>
<evidence type="ECO:0000256" key="1">
    <source>
        <dbReference type="SAM" id="Phobius"/>
    </source>
</evidence>
<sequence length="223" mass="24817">MLLRDLLLHLYSAFFFSSPASIPHATSSALSLLLILSLLPCLYWFYCLTFPPVFTSAAATLVAVSSFAGRTRKCPNMIESALRLDVNKKLQLQDIACEAYLILNNKSTNQRRSVHPPFTIVGGPQKPFLKVYYHEPPSTILLNQELVAYCVACLGAYSTITWRIFNASDEPVTNENLLGSLTLKEKSFQGNLRIVFLYNIVSGANRPCVKILSFYNIPTIGTS</sequence>
<protein>
    <submittedName>
        <fullName evidence="2">Uncharacterized protein</fullName>
    </submittedName>
</protein>
<keyword evidence="1" id="KW-1133">Transmembrane helix</keyword>
<keyword evidence="3" id="KW-1185">Reference proteome</keyword>
<reference evidence="2 3" key="1">
    <citation type="journal article" date="2021" name="Elife">
        <title>Chloroplast acquisition without the gene transfer in kleptoplastic sea slugs, Plakobranchus ocellatus.</title>
        <authorList>
            <person name="Maeda T."/>
            <person name="Takahashi S."/>
            <person name="Yoshida T."/>
            <person name="Shimamura S."/>
            <person name="Takaki Y."/>
            <person name="Nagai Y."/>
            <person name="Toyoda A."/>
            <person name="Suzuki Y."/>
            <person name="Arimoto A."/>
            <person name="Ishii H."/>
            <person name="Satoh N."/>
            <person name="Nishiyama T."/>
            <person name="Hasebe M."/>
            <person name="Maruyama T."/>
            <person name="Minagawa J."/>
            <person name="Obokata J."/>
            <person name="Shigenobu S."/>
        </authorList>
    </citation>
    <scope>NUCLEOTIDE SEQUENCE [LARGE SCALE GENOMIC DNA]</scope>
</reference>
<accession>A0AAV4D896</accession>
<feature type="transmembrane region" description="Helical" evidence="1">
    <location>
        <begin position="43"/>
        <end position="68"/>
    </location>
</feature>
<dbReference type="EMBL" id="BLXT01007613">
    <property type="protein sequence ID" value="GFO40449.1"/>
    <property type="molecule type" value="Genomic_DNA"/>
</dbReference>
<name>A0AAV4D896_9GAST</name>